<dbReference type="SUPFAM" id="SSF141571">
    <property type="entry name" value="Pentapeptide repeat-like"/>
    <property type="match status" value="1"/>
</dbReference>
<dbReference type="Pfam" id="PF00805">
    <property type="entry name" value="Pentapeptide"/>
    <property type="match status" value="1"/>
</dbReference>
<dbReference type="PANTHER" id="PTHR14136:SF17">
    <property type="entry name" value="BTB_POZ DOMAIN-CONTAINING PROTEIN KCTD9"/>
    <property type="match status" value="1"/>
</dbReference>
<evidence type="ECO:0000313" key="1">
    <source>
        <dbReference type="EMBL" id="WXU00159.1"/>
    </source>
</evidence>
<dbReference type="PANTHER" id="PTHR14136">
    <property type="entry name" value="BTB_POZ DOMAIN-CONTAINING PROTEIN KCTD9"/>
    <property type="match status" value="1"/>
</dbReference>
<dbReference type="InterPro" id="IPR051082">
    <property type="entry name" value="Pentapeptide-BTB/POZ_domain"/>
</dbReference>
<sequence>MRDAQLQGANLRDAQLQGANLRDAQLQGADLRDAQLQGANLRDAQLQGADLRDAQLQGANLWDAQLQGANLWDAQLQGADLRDAQLQGAYISNKGLEFLNFEQQIAQQIGKETTTEALEKQYKALDETQKSQLIQALKAVKSQNTDAAIQRIESASETLNLSKATTGAYSQEEADKWLNDYKEQNK</sequence>
<dbReference type="InterPro" id="IPR001646">
    <property type="entry name" value="5peptide_repeat"/>
</dbReference>
<dbReference type="Gene3D" id="2.160.20.80">
    <property type="entry name" value="E3 ubiquitin-protein ligase SopA"/>
    <property type="match status" value="1"/>
</dbReference>
<dbReference type="AlphaFoldDB" id="A0AAU6PGL4"/>
<protein>
    <recommendedName>
        <fullName evidence="2">Pentapeptide repeat-containing protein</fullName>
    </recommendedName>
</protein>
<proteinExistence type="predicted"/>
<name>A0AAU6PGL4_9GAMM</name>
<evidence type="ECO:0008006" key="2">
    <source>
        <dbReference type="Google" id="ProtNLM"/>
    </source>
</evidence>
<dbReference type="EMBL" id="CP138327">
    <property type="protein sequence ID" value="WXU00159.1"/>
    <property type="molecule type" value="Genomic_DNA"/>
</dbReference>
<accession>A0AAU6PGL4</accession>
<gene>
    <name evidence="1" type="ORF">Ctma_0870</name>
</gene>
<reference evidence="1" key="1">
    <citation type="submission" date="2023-10" db="EMBL/GenBank/DDBJ databases">
        <title>The first scallop-associated chemosynthetic bacterial symbiont.</title>
        <authorList>
            <person name="Lin Y.-T."/>
            <person name="Sun J."/>
            <person name="Ip J.C.-H."/>
            <person name="He X."/>
            <person name="Gao Z.-M."/>
            <person name="Perez M."/>
            <person name="Xu T."/>
            <person name="Qian P.-Y."/>
            <person name="Qiu J.-W."/>
        </authorList>
    </citation>
    <scope>NUCLEOTIDE SEQUENCE</scope>
    <source>
        <strain evidence="1">Gill1</strain>
    </source>
</reference>
<organism evidence="1">
    <name type="scientific">Catillopecten margaritatus gill symbiont</name>
    <dbReference type="NCBI Taxonomy" id="3083288"/>
    <lineage>
        <taxon>Bacteria</taxon>
        <taxon>Pseudomonadati</taxon>
        <taxon>Pseudomonadota</taxon>
        <taxon>Gammaproteobacteria</taxon>
        <taxon>sulfur-oxidizing symbionts</taxon>
    </lineage>
</organism>